<reference evidence="1" key="1">
    <citation type="journal article" date="2015" name="Nature">
        <title>Complex archaea that bridge the gap between prokaryotes and eukaryotes.</title>
        <authorList>
            <person name="Spang A."/>
            <person name="Saw J.H."/>
            <person name="Jorgensen S.L."/>
            <person name="Zaremba-Niedzwiedzka K."/>
            <person name="Martijn J."/>
            <person name="Lind A.E."/>
            <person name="van Eijk R."/>
            <person name="Schleper C."/>
            <person name="Guy L."/>
            <person name="Ettema T.J."/>
        </authorList>
    </citation>
    <scope>NUCLEOTIDE SEQUENCE</scope>
</reference>
<organism evidence="1">
    <name type="scientific">marine sediment metagenome</name>
    <dbReference type="NCBI Taxonomy" id="412755"/>
    <lineage>
        <taxon>unclassified sequences</taxon>
        <taxon>metagenomes</taxon>
        <taxon>ecological metagenomes</taxon>
    </lineage>
</organism>
<comment type="caution">
    <text evidence="1">The sequence shown here is derived from an EMBL/GenBank/DDBJ whole genome shotgun (WGS) entry which is preliminary data.</text>
</comment>
<proteinExistence type="predicted"/>
<dbReference type="AlphaFoldDB" id="A0A0F9S5S8"/>
<feature type="non-terminal residue" evidence="1">
    <location>
        <position position="1"/>
    </location>
</feature>
<sequence>FMGSGVKTLVGLELTKETANIIGKF</sequence>
<accession>A0A0F9S5S8</accession>
<protein>
    <submittedName>
        <fullName evidence="1">Uncharacterized protein</fullName>
    </submittedName>
</protein>
<name>A0A0F9S5S8_9ZZZZ</name>
<gene>
    <name evidence="1" type="ORF">LCGC14_0560410</name>
</gene>
<evidence type="ECO:0000313" key="1">
    <source>
        <dbReference type="EMBL" id="KKN57597.1"/>
    </source>
</evidence>
<dbReference type="EMBL" id="LAZR01000796">
    <property type="protein sequence ID" value="KKN57597.1"/>
    <property type="molecule type" value="Genomic_DNA"/>
</dbReference>